<reference evidence="2" key="2">
    <citation type="submission" date="2025-08" db="UniProtKB">
        <authorList>
            <consortium name="RefSeq"/>
        </authorList>
    </citation>
    <scope>IDENTIFICATION</scope>
    <source>
        <tissue evidence="2">Leaf</tissue>
    </source>
</reference>
<dbReference type="AlphaFoldDB" id="A0A6J0NYZ5"/>
<dbReference type="InterPro" id="IPR009568">
    <property type="entry name" value="DUF1184"/>
</dbReference>
<dbReference type="Proteomes" id="UP000504610">
    <property type="component" value="Chromosome 5"/>
</dbReference>
<dbReference type="RefSeq" id="XP_018489575.1">
    <property type="nucleotide sequence ID" value="XM_018634073.2"/>
</dbReference>
<gene>
    <name evidence="2" type="primary">LOC108860171</name>
</gene>
<keyword evidence="1" id="KW-1185">Reference proteome</keyword>
<dbReference type="KEGG" id="rsz:108860171"/>
<reference evidence="1" key="1">
    <citation type="journal article" date="2019" name="Database">
        <title>The radish genome database (RadishGD): an integrated information resource for radish genomics.</title>
        <authorList>
            <person name="Yu H.J."/>
            <person name="Baek S."/>
            <person name="Lee Y.J."/>
            <person name="Cho A."/>
            <person name="Mun J.H."/>
        </authorList>
    </citation>
    <scope>NUCLEOTIDE SEQUENCE [LARGE SCALE GENOMIC DNA]</scope>
    <source>
        <strain evidence="1">cv. WK10039</strain>
    </source>
</reference>
<evidence type="ECO:0000313" key="1">
    <source>
        <dbReference type="Proteomes" id="UP000504610"/>
    </source>
</evidence>
<evidence type="ECO:0000313" key="2">
    <source>
        <dbReference type="RefSeq" id="XP_018489575.1"/>
    </source>
</evidence>
<dbReference type="InterPro" id="IPR016970">
    <property type="entry name" value="UCP031143"/>
</dbReference>
<dbReference type="OrthoDB" id="1079192at2759"/>
<organism evidence="1 2">
    <name type="scientific">Raphanus sativus</name>
    <name type="common">Radish</name>
    <name type="synonym">Raphanus raphanistrum var. sativus</name>
    <dbReference type="NCBI Taxonomy" id="3726"/>
    <lineage>
        <taxon>Eukaryota</taxon>
        <taxon>Viridiplantae</taxon>
        <taxon>Streptophyta</taxon>
        <taxon>Embryophyta</taxon>
        <taxon>Tracheophyta</taxon>
        <taxon>Spermatophyta</taxon>
        <taxon>Magnoliopsida</taxon>
        <taxon>eudicotyledons</taxon>
        <taxon>Gunneridae</taxon>
        <taxon>Pentapetalae</taxon>
        <taxon>rosids</taxon>
        <taxon>malvids</taxon>
        <taxon>Brassicales</taxon>
        <taxon>Brassicaceae</taxon>
        <taxon>Brassiceae</taxon>
        <taxon>Raphanus</taxon>
    </lineage>
</organism>
<accession>A0A6J0NYZ5</accession>
<dbReference type="PIRSF" id="PIRSF031143">
    <property type="entry name" value="UCP031143"/>
    <property type="match status" value="1"/>
</dbReference>
<dbReference type="GeneID" id="108860171"/>
<protein>
    <submittedName>
        <fullName evidence="2">Uncharacterized protein LOC108860171</fullName>
    </submittedName>
</protein>
<proteinExistence type="predicted"/>
<dbReference type="Pfam" id="PF06683">
    <property type="entry name" value="DUF1184"/>
    <property type="match status" value="1"/>
</dbReference>
<name>A0A6J0NYZ5_RAPSA</name>
<sequence length="234" mass="26721">MTDHTKKLPQAGCSPFTNGTTADVAKEKEQKEEVVRLGVELSLFMAEAMFILSDDRRCMTHFCFWILFKTKMDRRGPVVGRLWRVTQQVFATYIRPKNRVYIDGGKSSQSQLMRTFQQDFVSAIRGLAHIVSTLEIGCLVKPSVFEQYNQELKKLEENLRPVKHVSEANGFAREAIESEILLPLWKSLFDTTSGSQVIKLDKTITRELVRPLLNDVKKEICRSLASLVIKPPCK</sequence>